<evidence type="ECO:0000259" key="1">
    <source>
        <dbReference type="PROSITE" id="PS50181"/>
    </source>
</evidence>
<dbReference type="Gene3D" id="3.80.10.10">
    <property type="entry name" value="Ribonuclease Inhibitor"/>
    <property type="match status" value="1"/>
</dbReference>
<accession>A0A9C6TI45</accession>
<dbReference type="RefSeq" id="XP_052114445.1">
    <property type="nucleotide sequence ID" value="XM_052258485.1"/>
</dbReference>
<reference evidence="2" key="1">
    <citation type="journal article" date="2016" name="Nat. Genet.">
        <title>The genome sequences of Arachis duranensis and Arachis ipaensis, the diploid ancestors of cultivated peanut.</title>
        <authorList>
            <person name="Bertioli D.J."/>
            <person name="Cannon S.B."/>
            <person name="Froenicke L."/>
            <person name="Huang G."/>
            <person name="Farmer A.D."/>
            <person name="Cannon E.K."/>
            <person name="Liu X."/>
            <person name="Gao D."/>
            <person name="Clevenger J."/>
            <person name="Dash S."/>
            <person name="Ren L."/>
            <person name="Moretzsohn M.C."/>
            <person name="Shirasawa K."/>
            <person name="Huang W."/>
            <person name="Vidigal B."/>
            <person name="Abernathy B."/>
            <person name="Chu Y."/>
            <person name="Niederhuth C.E."/>
            <person name="Umale P."/>
            <person name="Araujo A.C."/>
            <person name="Kozik A."/>
            <person name="Kim K.D."/>
            <person name="Burow M.D."/>
            <person name="Varshney R.K."/>
            <person name="Wang X."/>
            <person name="Zhang X."/>
            <person name="Barkley N."/>
            <person name="Guimaraes P.M."/>
            <person name="Isobe S."/>
            <person name="Guo B."/>
            <person name="Liao B."/>
            <person name="Stalker H.T."/>
            <person name="Schmitz R.J."/>
            <person name="Scheffler B.E."/>
            <person name="Leal-Bertioli S.C."/>
            <person name="Xun X."/>
            <person name="Jackson S.A."/>
            <person name="Michelmore R."/>
            <person name="Ozias-Akins P."/>
        </authorList>
    </citation>
    <scope>NUCLEOTIDE SEQUENCE [LARGE SCALE GENOMIC DNA]</scope>
    <source>
        <strain evidence="2">cv. V14167</strain>
    </source>
</reference>
<evidence type="ECO:0000313" key="2">
    <source>
        <dbReference type="Proteomes" id="UP000515211"/>
    </source>
</evidence>
<dbReference type="Proteomes" id="UP000515211">
    <property type="component" value="Chromosome 3"/>
</dbReference>
<dbReference type="PROSITE" id="PS50181">
    <property type="entry name" value="FBOX"/>
    <property type="match status" value="1"/>
</dbReference>
<organism evidence="2 3">
    <name type="scientific">Arachis duranensis</name>
    <name type="common">Wild peanut</name>
    <dbReference type="NCBI Taxonomy" id="130453"/>
    <lineage>
        <taxon>Eukaryota</taxon>
        <taxon>Viridiplantae</taxon>
        <taxon>Streptophyta</taxon>
        <taxon>Embryophyta</taxon>
        <taxon>Tracheophyta</taxon>
        <taxon>Spermatophyta</taxon>
        <taxon>Magnoliopsida</taxon>
        <taxon>eudicotyledons</taxon>
        <taxon>Gunneridae</taxon>
        <taxon>Pentapetalae</taxon>
        <taxon>rosids</taxon>
        <taxon>fabids</taxon>
        <taxon>Fabales</taxon>
        <taxon>Fabaceae</taxon>
        <taxon>Papilionoideae</taxon>
        <taxon>50 kb inversion clade</taxon>
        <taxon>dalbergioids sensu lato</taxon>
        <taxon>Dalbergieae</taxon>
        <taxon>Pterocarpus clade</taxon>
        <taxon>Arachis</taxon>
    </lineage>
</organism>
<dbReference type="InterPro" id="IPR036047">
    <property type="entry name" value="F-box-like_dom_sf"/>
</dbReference>
<dbReference type="InterPro" id="IPR001810">
    <property type="entry name" value="F-box_dom"/>
</dbReference>
<sequence length="302" mass="34007">MALKSVSVAGEVSEAKVKETTIAAVFPNWLDLPTAVTANILQKVGHVDVLKSVQFVCTGWHCISMDPLFWRTICATAPKTYLDLVVGKHGFYGIKAINRSCSQLEDISIAYPTASILRHISNSGKNLRRMRLERCSPNSFCFYFGLSNRELIEAAKKLPLLEELEFLHPELTECDDEEAFHIAKYMPNLRHLTLLRNRLTNAGLLAILNGCSHIDFLDVRGCFNLDLEDTSLGKSCAAQIKELRLPHEYLAESSDNEFDITTNSDLRNSSVPFMEEESSYFWEEELLSSIGEEFQGPDEYVS</sequence>
<dbReference type="CDD" id="cd22164">
    <property type="entry name" value="F-box_AtSKIP19-like"/>
    <property type="match status" value="1"/>
</dbReference>
<feature type="domain" description="F-box" evidence="1">
    <location>
        <begin position="26"/>
        <end position="73"/>
    </location>
</feature>
<gene>
    <name evidence="3" type="primary">LOC107480933</name>
</gene>
<proteinExistence type="predicted"/>
<protein>
    <submittedName>
        <fullName evidence="3">F-box/LRR-repeat protein 23</fullName>
    </submittedName>
</protein>
<dbReference type="InterPro" id="IPR032675">
    <property type="entry name" value="LRR_dom_sf"/>
</dbReference>
<dbReference type="KEGG" id="adu:107480933"/>
<evidence type="ECO:0000313" key="3">
    <source>
        <dbReference type="RefSeq" id="XP_052114445.1"/>
    </source>
</evidence>
<keyword evidence="2" id="KW-1185">Reference proteome</keyword>
<dbReference type="PANTHER" id="PTHR38926">
    <property type="entry name" value="F-BOX DOMAIN CONTAINING PROTEIN, EXPRESSED"/>
    <property type="match status" value="1"/>
</dbReference>
<dbReference type="PANTHER" id="PTHR38926:SF2">
    <property type="entry name" value="F-BOX_LRR-REPEAT PROTEIN 21-RELATED"/>
    <property type="match status" value="1"/>
</dbReference>
<dbReference type="AlphaFoldDB" id="A0A9C6TI45"/>
<dbReference type="GeneID" id="107480933"/>
<dbReference type="Pfam" id="PF12937">
    <property type="entry name" value="F-box-like"/>
    <property type="match status" value="1"/>
</dbReference>
<name>A0A9C6TI45_ARADU</name>
<reference evidence="3" key="2">
    <citation type="submission" date="2025-08" db="UniProtKB">
        <authorList>
            <consortium name="RefSeq"/>
        </authorList>
    </citation>
    <scope>IDENTIFICATION</scope>
    <source>
        <tissue evidence="3">Whole plant</tissue>
    </source>
</reference>
<dbReference type="SUPFAM" id="SSF52047">
    <property type="entry name" value="RNI-like"/>
    <property type="match status" value="1"/>
</dbReference>
<dbReference type="SUPFAM" id="SSF81383">
    <property type="entry name" value="F-box domain"/>
    <property type="match status" value="1"/>
</dbReference>
<dbReference type="Gene3D" id="1.20.1280.50">
    <property type="match status" value="1"/>
</dbReference>